<dbReference type="EMBL" id="CP046620">
    <property type="protein sequence ID" value="QHQ35495.1"/>
    <property type="molecule type" value="Genomic_DNA"/>
</dbReference>
<dbReference type="PANTHER" id="PTHR43877">
    <property type="entry name" value="AMINOALKYLPHOSPHONATE N-ACETYLTRANSFERASE-RELATED-RELATED"/>
    <property type="match status" value="1"/>
</dbReference>
<name>A0A6P1T161_9RHOB</name>
<dbReference type="InterPro" id="IPR050832">
    <property type="entry name" value="Bact_Acetyltransf"/>
</dbReference>
<gene>
    <name evidence="4" type="ORF">GO499_09985</name>
</gene>
<dbReference type="PROSITE" id="PS51186">
    <property type="entry name" value="GNAT"/>
    <property type="match status" value="1"/>
</dbReference>
<accession>A0A6P1T161</accession>
<dbReference type="SUPFAM" id="SSF55729">
    <property type="entry name" value="Acyl-CoA N-acyltransferases (Nat)"/>
    <property type="match status" value="1"/>
</dbReference>
<dbReference type="KEGG" id="amaq:GO499_09985"/>
<keyword evidence="1 4" id="KW-0808">Transferase</keyword>
<dbReference type="Proteomes" id="UP000464495">
    <property type="component" value="Chromosome"/>
</dbReference>
<evidence type="ECO:0000256" key="2">
    <source>
        <dbReference type="ARBA" id="ARBA00023315"/>
    </source>
</evidence>
<organism evidence="4 5">
    <name type="scientific">Algicella marina</name>
    <dbReference type="NCBI Taxonomy" id="2683284"/>
    <lineage>
        <taxon>Bacteria</taxon>
        <taxon>Pseudomonadati</taxon>
        <taxon>Pseudomonadota</taxon>
        <taxon>Alphaproteobacteria</taxon>
        <taxon>Rhodobacterales</taxon>
        <taxon>Paracoccaceae</taxon>
        <taxon>Algicella</taxon>
    </lineage>
</organism>
<keyword evidence="2" id="KW-0012">Acyltransferase</keyword>
<keyword evidence="5" id="KW-1185">Reference proteome</keyword>
<reference evidence="4 5" key="1">
    <citation type="submission" date="2019-12" db="EMBL/GenBank/DDBJ databases">
        <title>Complete genome sequence of Algicella marina strain 9Alg 56(T) isolated from the red alga Tichocarpus crinitus.</title>
        <authorList>
            <person name="Kim S.-G."/>
            <person name="Nedashkovskaya O.I."/>
        </authorList>
    </citation>
    <scope>NUCLEOTIDE SEQUENCE [LARGE SCALE GENOMIC DNA]</scope>
    <source>
        <strain evidence="4 5">9Alg 56</strain>
    </source>
</reference>
<dbReference type="GO" id="GO:0016747">
    <property type="term" value="F:acyltransferase activity, transferring groups other than amino-acyl groups"/>
    <property type="evidence" value="ECO:0007669"/>
    <property type="project" value="InterPro"/>
</dbReference>
<dbReference type="Pfam" id="PF00583">
    <property type="entry name" value="Acetyltransf_1"/>
    <property type="match status" value="1"/>
</dbReference>
<sequence>MTERTVSIRAFEPEDIDAITAILNLPGTLSGTMQFPFRSVAERAERLTGYRPELYLVVEKCGGVVGFLTLDRYKGRRGHCAGLGLSVHDDHIGQGVGSALMGAGLDSADNWLGIHRLELDVFVDNTRAVALYERFGFDGEGVARARGLRAGRYVDTLSMARLRPGCPPAAMRN</sequence>
<evidence type="ECO:0000313" key="4">
    <source>
        <dbReference type="EMBL" id="QHQ35495.1"/>
    </source>
</evidence>
<evidence type="ECO:0000259" key="3">
    <source>
        <dbReference type="PROSITE" id="PS51186"/>
    </source>
</evidence>
<protein>
    <submittedName>
        <fullName evidence="4">GNAT family N-acetyltransferase</fullName>
    </submittedName>
</protein>
<evidence type="ECO:0000313" key="5">
    <source>
        <dbReference type="Proteomes" id="UP000464495"/>
    </source>
</evidence>
<dbReference type="AlphaFoldDB" id="A0A6P1T161"/>
<dbReference type="InterPro" id="IPR000182">
    <property type="entry name" value="GNAT_dom"/>
</dbReference>
<dbReference type="RefSeq" id="WP_161862055.1">
    <property type="nucleotide sequence ID" value="NZ_CP046620.1"/>
</dbReference>
<dbReference type="CDD" id="cd04301">
    <property type="entry name" value="NAT_SF"/>
    <property type="match status" value="1"/>
</dbReference>
<evidence type="ECO:0000256" key="1">
    <source>
        <dbReference type="ARBA" id="ARBA00022679"/>
    </source>
</evidence>
<dbReference type="Gene3D" id="3.40.630.30">
    <property type="match status" value="1"/>
</dbReference>
<feature type="domain" description="N-acetyltransferase" evidence="3">
    <location>
        <begin position="6"/>
        <end position="164"/>
    </location>
</feature>
<proteinExistence type="predicted"/>
<dbReference type="InterPro" id="IPR016181">
    <property type="entry name" value="Acyl_CoA_acyltransferase"/>
</dbReference>